<evidence type="ECO:0000313" key="3">
    <source>
        <dbReference type="Proteomes" id="UP001209694"/>
    </source>
</evidence>
<organism evidence="2 3">
    <name type="scientific">Leptospira levettii</name>
    <dbReference type="NCBI Taxonomy" id="2023178"/>
    <lineage>
        <taxon>Bacteria</taxon>
        <taxon>Pseudomonadati</taxon>
        <taxon>Spirochaetota</taxon>
        <taxon>Spirochaetia</taxon>
        <taxon>Leptospirales</taxon>
        <taxon>Leptospiraceae</taxon>
        <taxon>Leptospira</taxon>
    </lineage>
</organism>
<feature type="domain" description="TIR" evidence="1">
    <location>
        <begin position="5"/>
        <end position="117"/>
    </location>
</feature>
<protein>
    <submittedName>
        <fullName evidence="2">Toll/interleukin-1 receptor domain-containing protein</fullName>
    </submittedName>
</protein>
<proteinExistence type="predicted"/>
<dbReference type="Gene3D" id="3.40.50.10140">
    <property type="entry name" value="Toll/interleukin-1 receptor homology (TIR) domain"/>
    <property type="match status" value="1"/>
</dbReference>
<keyword evidence="2" id="KW-0675">Receptor</keyword>
<dbReference type="AlphaFoldDB" id="A0AAW5V628"/>
<accession>A0AAW5V628</accession>
<gene>
    <name evidence="2" type="ORF">ND810_18105</name>
</gene>
<comment type="caution">
    <text evidence="2">The sequence shown here is derived from an EMBL/GenBank/DDBJ whole genome shotgun (WGS) entry which is preliminary data.</text>
</comment>
<evidence type="ECO:0000313" key="2">
    <source>
        <dbReference type="EMBL" id="MCW7517085.1"/>
    </source>
</evidence>
<dbReference type="EMBL" id="JAMQQD010000009">
    <property type="protein sequence ID" value="MCW7517085.1"/>
    <property type="molecule type" value="Genomic_DNA"/>
</dbReference>
<sequence length="249" mass="28225">MKKIVFISHITEEKELALVIKHFIEEAFIGIIEVFVSSDEKSVSLGEKWLNNITDALENCCIELVLCSPISINKPWINFEAGAGWIRKIPVIPLCHSGIEPSKLPLLLNLLQAAKLSELSSLKLLLPVLSKAISSTEPKYDFTELISKVNEFEKQYTFWKECNRIFNEINRFNNQIIPALKTGKTVTIPLTEVDIRVFENLIPFLKSNDILDFRRIGGVSMGPNGTFYNCHLIPLNKLDTTFADISFKI</sequence>
<dbReference type="Proteomes" id="UP001209694">
    <property type="component" value="Unassembled WGS sequence"/>
</dbReference>
<dbReference type="InterPro" id="IPR000157">
    <property type="entry name" value="TIR_dom"/>
</dbReference>
<dbReference type="RefSeq" id="WP_265356507.1">
    <property type="nucleotide sequence ID" value="NZ_JAMQPS010000008.1"/>
</dbReference>
<name>A0AAW5V628_9LEPT</name>
<evidence type="ECO:0000259" key="1">
    <source>
        <dbReference type="Pfam" id="PF13676"/>
    </source>
</evidence>
<dbReference type="InterPro" id="IPR035897">
    <property type="entry name" value="Toll_tir_struct_dom_sf"/>
</dbReference>
<dbReference type="GO" id="GO:0007165">
    <property type="term" value="P:signal transduction"/>
    <property type="evidence" value="ECO:0007669"/>
    <property type="project" value="InterPro"/>
</dbReference>
<dbReference type="Pfam" id="PF13676">
    <property type="entry name" value="TIR_2"/>
    <property type="match status" value="1"/>
</dbReference>
<reference evidence="2" key="1">
    <citation type="submission" date="2022-06" db="EMBL/GenBank/DDBJ databases">
        <title>Leptospira isolates from biofilms formed at urban environments.</title>
        <authorList>
            <person name="Ribeiro P.S."/>
            <person name="Sousa T."/>
            <person name="Carvalho N."/>
            <person name="Aburjaile F."/>
            <person name="Neves F."/>
            <person name="Oliveira D."/>
            <person name="Blanco L."/>
            <person name="Lima J."/>
            <person name="Costa F."/>
            <person name="Brenig B."/>
            <person name="Soares S."/>
            <person name="Ramos R."/>
            <person name="Goes-Neto A."/>
            <person name="Matiuzzi M."/>
            <person name="Azevedo V."/>
            <person name="Ristow P."/>
        </authorList>
    </citation>
    <scope>NUCLEOTIDE SEQUENCE</scope>
    <source>
        <strain evidence="2">VSF7</strain>
    </source>
</reference>
<dbReference type="SUPFAM" id="SSF52200">
    <property type="entry name" value="Toll/Interleukin receptor TIR domain"/>
    <property type="match status" value="1"/>
</dbReference>